<dbReference type="Proteomes" id="UP000219215">
    <property type="component" value="Chromosome DPRO"/>
</dbReference>
<dbReference type="Pfam" id="PF00691">
    <property type="entry name" value="OmpA"/>
    <property type="match status" value="1"/>
</dbReference>
<dbReference type="KEGG" id="pprf:DPRO_4015"/>
<dbReference type="PANTHER" id="PTHR30329">
    <property type="entry name" value="STATOR ELEMENT OF FLAGELLAR MOTOR COMPLEX"/>
    <property type="match status" value="1"/>
</dbReference>
<dbReference type="Gene3D" id="3.30.1330.60">
    <property type="entry name" value="OmpA-like domain"/>
    <property type="match status" value="1"/>
</dbReference>
<reference evidence="9" key="1">
    <citation type="submission" date="2017-09" db="EMBL/GenBank/DDBJ databases">
        <authorList>
            <person name="Regsiter A."/>
            <person name="William W."/>
        </authorList>
    </citation>
    <scope>NUCLEOTIDE SEQUENCE [LARGE SCALE GENOMIC DNA]</scope>
    <source>
        <strain evidence="9">500-1</strain>
    </source>
</reference>
<feature type="domain" description="OmpA-like" evidence="7">
    <location>
        <begin position="261"/>
        <end position="379"/>
    </location>
</feature>
<dbReference type="EMBL" id="LT907975">
    <property type="protein sequence ID" value="SOB60934.1"/>
    <property type="molecule type" value="Genomic_DNA"/>
</dbReference>
<keyword evidence="2 4" id="KW-0472">Membrane</keyword>
<dbReference type="InterPro" id="IPR036737">
    <property type="entry name" value="OmpA-like_sf"/>
</dbReference>
<dbReference type="PROSITE" id="PS51257">
    <property type="entry name" value="PROKAR_LIPOPROTEIN"/>
    <property type="match status" value="1"/>
</dbReference>
<dbReference type="InterPro" id="IPR006665">
    <property type="entry name" value="OmpA-like"/>
</dbReference>
<keyword evidence="3" id="KW-0998">Cell outer membrane</keyword>
<evidence type="ECO:0000256" key="4">
    <source>
        <dbReference type="PROSITE-ProRule" id="PRU00473"/>
    </source>
</evidence>
<dbReference type="OrthoDB" id="5422390at2"/>
<dbReference type="SUPFAM" id="SSF103088">
    <property type="entry name" value="OmpA-like"/>
    <property type="match status" value="1"/>
</dbReference>
<keyword evidence="6" id="KW-0732">Signal</keyword>
<organism evidence="8 9">
    <name type="scientific">Pseudodesulfovibrio profundus</name>
    <dbReference type="NCBI Taxonomy" id="57320"/>
    <lineage>
        <taxon>Bacteria</taxon>
        <taxon>Pseudomonadati</taxon>
        <taxon>Thermodesulfobacteriota</taxon>
        <taxon>Desulfovibrionia</taxon>
        <taxon>Desulfovibrionales</taxon>
        <taxon>Desulfovibrionaceae</taxon>
    </lineage>
</organism>
<proteinExistence type="predicted"/>
<comment type="subcellular location">
    <subcellularLocation>
        <location evidence="1">Cell outer membrane</location>
    </subcellularLocation>
</comment>
<protein>
    <submittedName>
        <fullName evidence="8">OmpA/MotB domain protein</fullName>
    </submittedName>
</protein>
<dbReference type="InterPro" id="IPR006664">
    <property type="entry name" value="OMP_bac"/>
</dbReference>
<feature type="region of interest" description="Disordered" evidence="5">
    <location>
        <begin position="232"/>
        <end position="261"/>
    </location>
</feature>
<dbReference type="PRINTS" id="PR01021">
    <property type="entry name" value="OMPADOMAIN"/>
</dbReference>
<feature type="chain" id="PRO_5013061707" evidence="6">
    <location>
        <begin position="18"/>
        <end position="379"/>
    </location>
</feature>
<name>A0A2C8FEN9_9BACT</name>
<evidence type="ECO:0000256" key="1">
    <source>
        <dbReference type="ARBA" id="ARBA00004442"/>
    </source>
</evidence>
<dbReference type="AlphaFoldDB" id="A0A2C8FEN9"/>
<accession>A0A2C8FEN9</accession>
<feature type="signal peptide" evidence="6">
    <location>
        <begin position="1"/>
        <end position="17"/>
    </location>
</feature>
<dbReference type="PANTHER" id="PTHR30329:SF21">
    <property type="entry name" value="LIPOPROTEIN YIAD-RELATED"/>
    <property type="match status" value="1"/>
</dbReference>
<dbReference type="InterPro" id="IPR050330">
    <property type="entry name" value="Bact_OuterMem_StrucFunc"/>
</dbReference>
<keyword evidence="9" id="KW-1185">Reference proteome</keyword>
<gene>
    <name evidence="8" type="ORF">DPRO_4015</name>
</gene>
<evidence type="ECO:0000259" key="7">
    <source>
        <dbReference type="PROSITE" id="PS51123"/>
    </source>
</evidence>
<sequence>MKKAILFILLLSLGACGYIDPSLTDQTVVYTDAPVRKSSLQVSVHPKNKQYRPLTAYFQPFLIQQENSDHRHLADAFAQIFHNVWTEERLFPVQEFQPGTPYRGLRSALEHAQRRGADLLIFGMVPYFYAGHTLDDTAITIQMNIYSVQDGTLLWTMMQSARIESRLPDDYFYVRHEFRMNDSPFNLIIRDIAKDMSIPLKSWLPSPDTTYRFANSTEEVKASLTAEVPITATDLATSPDAESSMKEMDLGNDKEDQEKTNRPEINGVNLNIEFDFDKAVIKKASYPTLDAFGEAMNSPELKGRRIIIAGHTDAKGSAAYNLELSKKRAESVKQYLIKNWNLESSQVDVVGYGQSRPIAIGSDKDAMQKNRRVEIRLAE</sequence>
<evidence type="ECO:0000256" key="6">
    <source>
        <dbReference type="SAM" id="SignalP"/>
    </source>
</evidence>
<dbReference type="CDD" id="cd07185">
    <property type="entry name" value="OmpA_C-like"/>
    <property type="match status" value="1"/>
</dbReference>
<evidence type="ECO:0000313" key="8">
    <source>
        <dbReference type="EMBL" id="SOB60934.1"/>
    </source>
</evidence>
<dbReference type="RefSeq" id="WP_097013595.1">
    <property type="nucleotide sequence ID" value="NZ_LT907975.1"/>
</dbReference>
<evidence type="ECO:0000256" key="3">
    <source>
        <dbReference type="ARBA" id="ARBA00023237"/>
    </source>
</evidence>
<evidence type="ECO:0000313" key="9">
    <source>
        <dbReference type="Proteomes" id="UP000219215"/>
    </source>
</evidence>
<evidence type="ECO:0000256" key="2">
    <source>
        <dbReference type="ARBA" id="ARBA00023136"/>
    </source>
</evidence>
<evidence type="ECO:0000256" key="5">
    <source>
        <dbReference type="SAM" id="MobiDB-lite"/>
    </source>
</evidence>
<dbReference type="PROSITE" id="PS51123">
    <property type="entry name" value="OMPA_2"/>
    <property type="match status" value="1"/>
</dbReference>
<feature type="compositionally biased region" description="Basic and acidic residues" evidence="5">
    <location>
        <begin position="243"/>
        <end position="261"/>
    </location>
</feature>
<dbReference type="GO" id="GO:0009279">
    <property type="term" value="C:cell outer membrane"/>
    <property type="evidence" value="ECO:0007669"/>
    <property type="project" value="UniProtKB-SubCell"/>
</dbReference>